<dbReference type="GO" id="GO:0004984">
    <property type="term" value="F:olfactory receptor activity"/>
    <property type="evidence" value="ECO:0007669"/>
    <property type="project" value="InterPro"/>
</dbReference>
<dbReference type="Proteomes" id="UP000322000">
    <property type="component" value="Chromosome 7"/>
</dbReference>
<dbReference type="CTD" id="692471"/>
<dbReference type="InParanoid" id="A0A7E5VR18"/>
<keyword evidence="2" id="KW-1003">Cell membrane</keyword>
<evidence type="ECO:0000256" key="1">
    <source>
        <dbReference type="ARBA" id="ARBA00004651"/>
    </source>
</evidence>
<keyword evidence="5 10" id="KW-0552">Olfaction</keyword>
<dbReference type="GO" id="GO:0007165">
    <property type="term" value="P:signal transduction"/>
    <property type="evidence" value="ECO:0007669"/>
    <property type="project" value="UniProtKB-KW"/>
</dbReference>
<feature type="transmembrane region" description="Helical" evidence="10">
    <location>
        <begin position="177"/>
        <end position="201"/>
    </location>
</feature>
<keyword evidence="9 10" id="KW-0807">Transducer</keyword>
<feature type="transmembrane region" description="Helical" evidence="10">
    <location>
        <begin position="134"/>
        <end position="156"/>
    </location>
</feature>
<evidence type="ECO:0000256" key="5">
    <source>
        <dbReference type="ARBA" id="ARBA00022725"/>
    </source>
</evidence>
<dbReference type="OrthoDB" id="6678752at2759"/>
<evidence type="ECO:0000256" key="10">
    <source>
        <dbReference type="RuleBase" id="RU351113"/>
    </source>
</evidence>
<keyword evidence="6 10" id="KW-1133">Transmembrane helix</keyword>
<evidence type="ECO:0000256" key="7">
    <source>
        <dbReference type="ARBA" id="ARBA00023136"/>
    </source>
</evidence>
<gene>
    <name evidence="12" type="primary">LOC113495924</name>
</gene>
<evidence type="ECO:0000256" key="9">
    <source>
        <dbReference type="ARBA" id="ARBA00023224"/>
    </source>
</evidence>
<evidence type="ECO:0000313" key="11">
    <source>
        <dbReference type="Proteomes" id="UP000322000"/>
    </source>
</evidence>
<protein>
    <recommendedName>
        <fullName evidence="10">Odorant receptor</fullName>
    </recommendedName>
</protein>
<dbReference type="KEGG" id="tnl:113495924"/>
<comment type="caution">
    <text evidence="10">Lacks conserved residue(s) required for the propagation of feature annotation.</text>
</comment>
<evidence type="ECO:0000256" key="3">
    <source>
        <dbReference type="ARBA" id="ARBA00022606"/>
    </source>
</evidence>
<dbReference type="GO" id="GO:0005549">
    <property type="term" value="F:odorant binding"/>
    <property type="evidence" value="ECO:0007669"/>
    <property type="project" value="InterPro"/>
</dbReference>
<keyword evidence="7 10" id="KW-0472">Membrane</keyword>
<dbReference type="PANTHER" id="PTHR21137:SF35">
    <property type="entry name" value="ODORANT RECEPTOR 19A-RELATED"/>
    <property type="match status" value="1"/>
</dbReference>
<evidence type="ECO:0000256" key="8">
    <source>
        <dbReference type="ARBA" id="ARBA00023170"/>
    </source>
</evidence>
<accession>A0A7E5VR18</accession>
<name>A0A7E5VR18_TRINI</name>
<comment type="subcellular location">
    <subcellularLocation>
        <location evidence="1 10">Cell membrane</location>
        <topology evidence="1 10">Multi-pass membrane protein</topology>
    </subcellularLocation>
</comment>
<organism evidence="11 12">
    <name type="scientific">Trichoplusia ni</name>
    <name type="common">Cabbage looper</name>
    <dbReference type="NCBI Taxonomy" id="7111"/>
    <lineage>
        <taxon>Eukaryota</taxon>
        <taxon>Metazoa</taxon>
        <taxon>Ecdysozoa</taxon>
        <taxon>Arthropoda</taxon>
        <taxon>Hexapoda</taxon>
        <taxon>Insecta</taxon>
        <taxon>Pterygota</taxon>
        <taxon>Neoptera</taxon>
        <taxon>Endopterygota</taxon>
        <taxon>Lepidoptera</taxon>
        <taxon>Glossata</taxon>
        <taxon>Ditrysia</taxon>
        <taxon>Noctuoidea</taxon>
        <taxon>Noctuidae</taxon>
        <taxon>Plusiinae</taxon>
        <taxon>Trichoplusia</taxon>
    </lineage>
</organism>
<dbReference type="GO" id="GO:0005886">
    <property type="term" value="C:plasma membrane"/>
    <property type="evidence" value="ECO:0007669"/>
    <property type="project" value="UniProtKB-SubCell"/>
</dbReference>
<keyword evidence="11" id="KW-1185">Reference proteome</keyword>
<keyword evidence="4 10" id="KW-0812">Transmembrane</keyword>
<keyword evidence="8 10" id="KW-0675">Receptor</keyword>
<dbReference type="PANTHER" id="PTHR21137">
    <property type="entry name" value="ODORANT RECEPTOR"/>
    <property type="match status" value="1"/>
</dbReference>
<comment type="similarity">
    <text evidence="10">Belongs to the insect chemoreceptor superfamily. Heteromeric odorant receptor channel (TC 1.A.69) family.</text>
</comment>
<dbReference type="InterPro" id="IPR004117">
    <property type="entry name" value="7tm6_olfct_rcpt"/>
</dbReference>
<dbReference type="RefSeq" id="XP_026730724.1">
    <property type="nucleotide sequence ID" value="XM_026874923.1"/>
</dbReference>
<reference evidence="12" key="1">
    <citation type="submission" date="2025-08" db="UniProtKB">
        <authorList>
            <consortium name="RefSeq"/>
        </authorList>
    </citation>
    <scope>IDENTIFICATION</scope>
</reference>
<dbReference type="AlphaFoldDB" id="A0A7E5VR18"/>
<evidence type="ECO:0000256" key="6">
    <source>
        <dbReference type="ARBA" id="ARBA00022989"/>
    </source>
</evidence>
<proteinExistence type="inferred from homology"/>
<sequence>MADLLLFLMIFHIYGHFKILLNLMATFPRPAATVSRTNNTKQENLMFSESELKDVCVRIKECIDYHNYLLEFTKSMSDAFGPMLLVYFSFHQVSCCLLLLECAQMVNKKSTLRLIVILFQSAEALIRYGPLTVIIFQALIQLCIIFELIGTVVRKIPTVKSSQKVAVVVPHLFCYRYSTYICSCCICLVDLTVFLIIFHVYGHFKILLNHLVTFPTPADTVDDTTNTMLQNYFYSESEEKDVFIKLKDCITYHNFLLDFTNAMTDTFGPTLFVYLWFHQLSCCLLLLECAQMSPEALMCYGPLTVIVFESLIQMNVIFEMIGSVSEKLKDAVYQLPWQCMDVKNRKVVLFFLMNVQTPVHVKAMGLTRVGVDTMAAILKTSVTYFAFLRTVPAE</sequence>
<evidence type="ECO:0000313" key="12">
    <source>
        <dbReference type="RefSeq" id="XP_026730724.1"/>
    </source>
</evidence>
<dbReference type="GeneID" id="113495924"/>
<evidence type="ECO:0000256" key="4">
    <source>
        <dbReference type="ARBA" id="ARBA00022692"/>
    </source>
</evidence>
<keyword evidence="3 10" id="KW-0716">Sensory transduction</keyword>
<dbReference type="Pfam" id="PF02949">
    <property type="entry name" value="7tm_6"/>
    <property type="match status" value="2"/>
</dbReference>
<evidence type="ECO:0000256" key="2">
    <source>
        <dbReference type="ARBA" id="ARBA00022475"/>
    </source>
</evidence>